<protein>
    <recommendedName>
        <fullName evidence="6">Cyclic di-GMP-binding protein</fullName>
    </recommendedName>
    <alternativeName>
        <fullName evidence="6">Cellulose synthase regulatory subunit</fullName>
    </alternativeName>
</protein>
<evidence type="ECO:0000256" key="2">
    <source>
        <dbReference type="ARBA" id="ARBA00022475"/>
    </source>
</evidence>
<keyword evidence="6" id="KW-0997">Cell inner membrane</keyword>
<evidence type="ECO:0000256" key="4">
    <source>
        <dbReference type="ARBA" id="ARBA00022989"/>
    </source>
</evidence>
<dbReference type="UniPathway" id="UPA00694"/>
<comment type="similarity">
    <text evidence="6">Belongs to the AcsB/BcsB family.</text>
</comment>
<evidence type="ECO:0000256" key="6">
    <source>
        <dbReference type="RuleBase" id="RU365021"/>
    </source>
</evidence>
<sequence length="844" mass="93283">MASSADLDADTLPVWFESHSMKYANFHSRRDRARSIPNQHAFLSLLLTMVLLTPSLGIAQATTEAVLDESTTEAGDGTNAASAAGTRRIERSLASFTDAFKDARLLGSRAQINFDIPLPARWEPRELRLDLVYRNSVNLLQAHSQLRVELNGLIIAQLRLDPERPEGRAQIRLPLDLLRVGYNQLVFAVAQHTLVEDCEDPGAPELWTQIDTQGSRLHLDYEPRSLNTSLSALEELFDARLWNKEPWRILMPPSQNAALDDAQLTWGALVAQAIAIHLGFVPPTVESAPLTLGTAQDGSQRRFAALNASDLLDRDAILIGTRDQLRPILGAEWASSVTDGYLALFAQPNDDTRALLIVSGRDAQEVERAATTLAFMETPFPDRAQVLVSDLIPPDIPANSGPGLLPGGVKARFMDLGASTTTLVSPLAPASWFTDPGFSGSGTQVSAVQRHLRLDFWIQPDFHIMGSEDAILSLNFSYGAAFRGDSVLNLLVNGVFVRGIPLDDPVGASLYDYRLRIPSSLLRAGPNRLELVPMLVPLKTDRCQLRQGENLLMTVYGDSALQLPFMTQFSRLPDLALLVQSGFPWIRDLQGRDLAVQVVSGSREAAGAAWTLLARLAQINGVPLHRARLGTAPDTEGRESIVVGVLNDLDPVLRDAAPLYLGEKTSRIDYTTLRVLTEPETALAWWESPLAILQGWFTARPAEPREFESHVTYAGHPLGRLGLLMAFESPTQTGRSVLLLSATEPQRLLERATQIVQPEYWFNVRGSLVLWNDKPDELRWQPARQTFIIGEGPTEARLSYLFGHYPQALQALLLGLAALLALLLLILMRRFRRRHHPLIHHEDN</sequence>
<dbReference type="InterPro" id="IPR018513">
    <property type="entry name" value="Cell_synthase_bac"/>
</dbReference>
<dbReference type="PANTHER" id="PTHR39083:SF1">
    <property type="entry name" value="CYCLIC DI-GMP-BINDING PROTEIN"/>
    <property type="match status" value="1"/>
</dbReference>
<dbReference type="Gene3D" id="2.60.120.260">
    <property type="entry name" value="Galactose-binding domain-like"/>
    <property type="match status" value="2"/>
</dbReference>
<comment type="pathway">
    <text evidence="6">Glycan metabolism; bacterial cellulose biosynthesis.</text>
</comment>
<keyword evidence="5 6" id="KW-0472">Membrane</keyword>
<keyword evidence="8" id="KW-1185">Reference proteome</keyword>
<accession>A0A6N8E9R7</accession>
<evidence type="ECO:0000256" key="5">
    <source>
        <dbReference type="ARBA" id="ARBA00023136"/>
    </source>
</evidence>
<evidence type="ECO:0000256" key="1">
    <source>
        <dbReference type="ARBA" id="ARBA00004162"/>
    </source>
</evidence>
<comment type="caution">
    <text evidence="7">The sequence shown here is derived from an EMBL/GenBank/DDBJ whole genome shotgun (WGS) entry which is preliminary data.</text>
</comment>
<evidence type="ECO:0000313" key="8">
    <source>
        <dbReference type="Proteomes" id="UP000434044"/>
    </source>
</evidence>
<evidence type="ECO:0000313" key="7">
    <source>
        <dbReference type="EMBL" id="MTW20281.1"/>
    </source>
</evidence>
<keyword evidence="6" id="KW-0973">c-di-GMP</keyword>
<comment type="subunit">
    <text evidence="6">Tightly associated with the cellulose synthase catalytic subunit.</text>
</comment>
<keyword evidence="6" id="KW-0135">Cellulose biosynthesis</keyword>
<comment type="subcellular location">
    <subcellularLocation>
        <location evidence="6">Cell inner membrane</location>
    </subcellularLocation>
    <subcellularLocation>
        <location evidence="1">Cell membrane</location>
        <topology evidence="1">Single-pass membrane protein</topology>
    </subcellularLocation>
</comment>
<reference evidence="7 8" key="1">
    <citation type="submission" date="2019-11" db="EMBL/GenBank/DDBJ databases">
        <title>Whole-genome sequence of the anaerobic purple sulfur bacterium Allochromatium palmeri DSM 15591.</title>
        <authorList>
            <person name="Kyndt J.A."/>
            <person name="Meyer T.E."/>
        </authorList>
    </citation>
    <scope>NUCLEOTIDE SEQUENCE [LARGE SCALE GENOMIC DNA]</scope>
    <source>
        <strain evidence="7 8">DSM 15591</strain>
    </source>
</reference>
<name>A0A6N8E9R7_9GAMM</name>
<dbReference type="OrthoDB" id="9806702at2"/>
<dbReference type="Proteomes" id="UP000434044">
    <property type="component" value="Unassembled WGS sequence"/>
</dbReference>
<dbReference type="GO" id="GO:0030244">
    <property type="term" value="P:cellulose biosynthetic process"/>
    <property type="evidence" value="ECO:0007669"/>
    <property type="project" value="UniProtKB-KW"/>
</dbReference>
<dbReference type="AlphaFoldDB" id="A0A6N8E9R7"/>
<dbReference type="PANTHER" id="PTHR39083">
    <property type="entry name" value="CYCLIC DI-GMP-BINDING PROTEIN"/>
    <property type="match status" value="1"/>
</dbReference>
<dbReference type="GO" id="GO:0005886">
    <property type="term" value="C:plasma membrane"/>
    <property type="evidence" value="ECO:0007669"/>
    <property type="project" value="UniProtKB-SubCell"/>
</dbReference>
<keyword evidence="4 6" id="KW-1133">Transmembrane helix</keyword>
<proteinExistence type="inferred from homology"/>
<evidence type="ECO:0000256" key="3">
    <source>
        <dbReference type="ARBA" id="ARBA00022692"/>
    </source>
</evidence>
<organism evidence="7 8">
    <name type="scientific">Allochromatium palmeri</name>
    <dbReference type="NCBI Taxonomy" id="231048"/>
    <lineage>
        <taxon>Bacteria</taxon>
        <taxon>Pseudomonadati</taxon>
        <taxon>Pseudomonadota</taxon>
        <taxon>Gammaproteobacteria</taxon>
        <taxon>Chromatiales</taxon>
        <taxon>Chromatiaceae</taxon>
        <taxon>Allochromatium</taxon>
    </lineage>
</organism>
<dbReference type="Pfam" id="PF03170">
    <property type="entry name" value="BcsB"/>
    <property type="match status" value="1"/>
</dbReference>
<dbReference type="GO" id="GO:0006011">
    <property type="term" value="P:UDP-alpha-D-glucose metabolic process"/>
    <property type="evidence" value="ECO:0007669"/>
    <property type="project" value="InterPro"/>
</dbReference>
<keyword evidence="3 6" id="KW-0812">Transmembrane</keyword>
<keyword evidence="2 6" id="KW-1003">Cell membrane</keyword>
<feature type="transmembrane region" description="Helical" evidence="6">
    <location>
        <begin position="808"/>
        <end position="828"/>
    </location>
</feature>
<comment type="function">
    <text evidence="6">Binds the cellulose synthase activator, bis-(3'-5') cyclic diguanylic acid (c-di-GMP).</text>
</comment>
<gene>
    <name evidence="7" type="ORF">GJ668_04120</name>
</gene>
<dbReference type="EMBL" id="WNKT01000005">
    <property type="protein sequence ID" value="MTW20281.1"/>
    <property type="molecule type" value="Genomic_DNA"/>
</dbReference>